<comment type="subcellular location">
    <subcellularLocation>
        <location evidence="1">Cell inner membrane</location>
        <topology evidence="1">Multi-pass membrane protein</topology>
    </subcellularLocation>
</comment>
<keyword evidence="5 9" id="KW-0812">Transmembrane</keyword>
<evidence type="ECO:0000256" key="3">
    <source>
        <dbReference type="ARBA" id="ARBA00022475"/>
    </source>
</evidence>
<keyword evidence="7 9" id="KW-0472">Membrane</keyword>
<dbReference type="RefSeq" id="WP_367853466.1">
    <property type="nucleotide sequence ID" value="NZ_JBFOHK010000001.1"/>
</dbReference>
<accession>A0ABV3QC62</accession>
<feature type="transmembrane region" description="Helical" evidence="9">
    <location>
        <begin position="15"/>
        <end position="42"/>
    </location>
</feature>
<keyword evidence="4" id="KW-0997">Cell inner membrane</keyword>
<feature type="transmembrane region" description="Helical" evidence="9">
    <location>
        <begin position="49"/>
        <end position="68"/>
    </location>
</feature>
<evidence type="ECO:0000256" key="4">
    <source>
        <dbReference type="ARBA" id="ARBA00022519"/>
    </source>
</evidence>
<evidence type="ECO:0000256" key="7">
    <source>
        <dbReference type="ARBA" id="ARBA00023136"/>
    </source>
</evidence>
<dbReference type="Pfam" id="PF04143">
    <property type="entry name" value="Sulf_transp"/>
    <property type="match status" value="1"/>
</dbReference>
<keyword evidence="3" id="KW-1003">Cell membrane</keyword>
<reference evidence="10 11" key="1">
    <citation type="submission" date="2024-06" db="EMBL/GenBank/DDBJ databases">
        <authorList>
            <person name="Woo H."/>
        </authorList>
    </citation>
    <scope>NUCLEOTIDE SEQUENCE [LARGE SCALE GENOMIC DNA]</scope>
    <source>
        <strain evidence="10 11">Si-c</strain>
    </source>
</reference>
<dbReference type="PANTHER" id="PTHR30574:SF1">
    <property type="entry name" value="SULPHUR TRANSPORT DOMAIN-CONTAINING PROTEIN"/>
    <property type="match status" value="1"/>
</dbReference>
<dbReference type="EMBL" id="JBFOHK010000001">
    <property type="protein sequence ID" value="MEW9571426.1"/>
    <property type="molecule type" value="Genomic_DNA"/>
</dbReference>
<keyword evidence="11" id="KW-1185">Reference proteome</keyword>
<keyword evidence="6 9" id="KW-1133">Transmembrane helix</keyword>
<gene>
    <name evidence="10" type="ORF">ABQJ54_06665</name>
</gene>
<dbReference type="InterPro" id="IPR007272">
    <property type="entry name" value="Sulf_transp_TsuA/YedE"/>
</dbReference>
<keyword evidence="2" id="KW-0813">Transport</keyword>
<evidence type="ECO:0000256" key="9">
    <source>
        <dbReference type="SAM" id="Phobius"/>
    </source>
</evidence>
<comment type="similarity">
    <text evidence="8">Belongs to the TsuA/YedE (TC 9.B.102) family.</text>
</comment>
<feature type="transmembrane region" description="Helical" evidence="9">
    <location>
        <begin position="118"/>
        <end position="135"/>
    </location>
</feature>
<dbReference type="Proteomes" id="UP001556220">
    <property type="component" value="Unassembled WGS sequence"/>
</dbReference>
<protein>
    <submittedName>
        <fullName evidence="10">YeeE/YedE family protein</fullName>
    </submittedName>
</protein>
<proteinExistence type="inferred from homology"/>
<name>A0ABV3QC62_9GAMM</name>
<evidence type="ECO:0000256" key="8">
    <source>
        <dbReference type="ARBA" id="ARBA00035655"/>
    </source>
</evidence>
<evidence type="ECO:0000256" key="1">
    <source>
        <dbReference type="ARBA" id="ARBA00004429"/>
    </source>
</evidence>
<organism evidence="10 11">
    <name type="scientific">Rhodanobacter lycopersici</name>
    <dbReference type="NCBI Taxonomy" id="3162487"/>
    <lineage>
        <taxon>Bacteria</taxon>
        <taxon>Pseudomonadati</taxon>
        <taxon>Pseudomonadota</taxon>
        <taxon>Gammaproteobacteria</taxon>
        <taxon>Lysobacterales</taxon>
        <taxon>Rhodanobacteraceae</taxon>
        <taxon>Rhodanobacter</taxon>
    </lineage>
</organism>
<evidence type="ECO:0000256" key="6">
    <source>
        <dbReference type="ARBA" id="ARBA00022989"/>
    </source>
</evidence>
<dbReference type="PANTHER" id="PTHR30574">
    <property type="entry name" value="INNER MEMBRANE PROTEIN YEDE"/>
    <property type="match status" value="1"/>
</dbReference>
<evidence type="ECO:0000313" key="10">
    <source>
        <dbReference type="EMBL" id="MEW9571426.1"/>
    </source>
</evidence>
<comment type="caution">
    <text evidence="10">The sequence shown here is derived from an EMBL/GenBank/DDBJ whole genome shotgun (WGS) entry which is preliminary data.</text>
</comment>
<evidence type="ECO:0000313" key="11">
    <source>
        <dbReference type="Proteomes" id="UP001556220"/>
    </source>
</evidence>
<evidence type="ECO:0000256" key="2">
    <source>
        <dbReference type="ARBA" id="ARBA00022448"/>
    </source>
</evidence>
<sequence length="144" mass="14571">MGAAFTPWSALGGGVLIGVAALLLLAALGRIAGVSGIAAALLPPRRGDIAWRLAFVLGLPSGAALWMLGQDSTALASHASPWQLALAGLLVGVGTRIGSGCTSGHGVCGLGRFSPRSLAAVLTFMLTAMLCVYAWRHLLPGWLA</sequence>
<evidence type="ECO:0000256" key="5">
    <source>
        <dbReference type="ARBA" id="ARBA00022692"/>
    </source>
</evidence>